<protein>
    <submittedName>
        <fullName evidence="3">Biotin carboxylase</fullName>
    </submittedName>
</protein>
<dbReference type="EMBL" id="MKKK01000001">
    <property type="protein sequence ID" value="OEY98108.1"/>
    <property type="molecule type" value="Genomic_DNA"/>
</dbReference>
<dbReference type="GO" id="GO:0046872">
    <property type="term" value="F:metal ion binding"/>
    <property type="evidence" value="ECO:0007669"/>
    <property type="project" value="InterPro"/>
</dbReference>
<dbReference type="NCBIfam" id="NF005096">
    <property type="entry name" value="PRK06524.1"/>
    <property type="match status" value="1"/>
</dbReference>
<dbReference type="AlphaFoldDB" id="A0A1E7RFH6"/>
<keyword evidence="1" id="KW-0067">ATP-binding</keyword>
<evidence type="ECO:0000313" key="4">
    <source>
        <dbReference type="Proteomes" id="UP000185895"/>
    </source>
</evidence>
<name>A0A1E7RFH6_9GAMM</name>
<dbReference type="OrthoDB" id="4632333at2"/>
<organism evidence="3 4">
    <name type="scientific">Acinetobacter qingfengensis</name>
    <dbReference type="NCBI Taxonomy" id="1262585"/>
    <lineage>
        <taxon>Bacteria</taxon>
        <taxon>Pseudomonadati</taxon>
        <taxon>Pseudomonadota</taxon>
        <taxon>Gammaproteobacteria</taxon>
        <taxon>Moraxellales</taxon>
        <taxon>Moraxellaceae</taxon>
        <taxon>Acinetobacter</taxon>
    </lineage>
</organism>
<keyword evidence="4" id="KW-1185">Reference proteome</keyword>
<sequence>MPSACIPSDNPPESMAINEASMTKIRNISELRLLFHRNERPIYFISATNFNLLGLEQWVRNFKYINYIDCFDGRHPNVFVPKETDHDEFTSIEDINNYLLQHKSVVDLAEKSQQPPVAVFLMFDEQTEQLCKEIGIDVWFPDAALRSRCDNKMETVRIGNKAGVPSVPNVLAKVDSYQHLQQLAKMHGLGENLVVQTAFGDSGHTTFFISSEDEFNQHADEIINDPEVKIMKRINCRGATMEACVTRSGTLVGPLLTEVVGEPELTPYRGGWCGNEIFPEAFSETIRTKAREMASRFGNQLKEEGYRGCFDLDFLIDKDDGEVYLGELNPRICGASPMTNHVAFAYADAPLFLFHLLEFSGVEYELDVNELNARWADPVFIDSWSQLVIKYTEDQVDIITTAPESGIYRMAENGTVSFHRFDYSREGIASENEAFFLRISGPGDYRYEGADLGILITRGRAMNDQFELNTRAHHWIAGIKAYYSAQPLAVVNTQPVPQHGAFKIL</sequence>
<evidence type="ECO:0000313" key="3">
    <source>
        <dbReference type="EMBL" id="OEY98108.1"/>
    </source>
</evidence>
<evidence type="ECO:0000259" key="2">
    <source>
        <dbReference type="PROSITE" id="PS50975"/>
    </source>
</evidence>
<keyword evidence="1" id="KW-0547">Nucleotide-binding</keyword>
<dbReference type="InterPro" id="IPR011761">
    <property type="entry name" value="ATP-grasp"/>
</dbReference>
<dbReference type="Gene3D" id="3.30.470.20">
    <property type="entry name" value="ATP-grasp fold, B domain"/>
    <property type="match status" value="1"/>
</dbReference>
<feature type="domain" description="ATP-grasp" evidence="2">
    <location>
        <begin position="156"/>
        <end position="358"/>
    </location>
</feature>
<dbReference type="Proteomes" id="UP000185895">
    <property type="component" value="Unassembled WGS sequence"/>
</dbReference>
<accession>A0A1E7RFH6</accession>
<proteinExistence type="predicted"/>
<dbReference type="GO" id="GO:0005524">
    <property type="term" value="F:ATP binding"/>
    <property type="evidence" value="ECO:0007669"/>
    <property type="project" value="UniProtKB-UniRule"/>
</dbReference>
<dbReference type="STRING" id="1262585.BJI46_00880"/>
<comment type="caution">
    <text evidence="3">The sequence shown here is derived from an EMBL/GenBank/DDBJ whole genome shotgun (WGS) entry which is preliminary data.</text>
</comment>
<gene>
    <name evidence="3" type="ORF">BJI46_00880</name>
</gene>
<reference evidence="3 4" key="1">
    <citation type="submission" date="2016-09" db="EMBL/GenBank/DDBJ databases">
        <authorList>
            <person name="Capua I."/>
            <person name="De Benedictis P."/>
            <person name="Joannis T."/>
            <person name="Lombin L.H."/>
            <person name="Cattoli G."/>
        </authorList>
    </citation>
    <scope>NUCLEOTIDE SEQUENCE [LARGE SCALE GENOMIC DNA]</scope>
    <source>
        <strain evidence="3 4">ANC 4671</strain>
    </source>
</reference>
<evidence type="ECO:0000256" key="1">
    <source>
        <dbReference type="PROSITE-ProRule" id="PRU00409"/>
    </source>
</evidence>
<dbReference type="PROSITE" id="PS50975">
    <property type="entry name" value="ATP_GRASP"/>
    <property type="match status" value="1"/>
</dbReference>
<dbReference type="SUPFAM" id="SSF56059">
    <property type="entry name" value="Glutathione synthetase ATP-binding domain-like"/>
    <property type="match status" value="1"/>
</dbReference>